<name>A0ABP7BQE2_9MICO</name>
<protein>
    <submittedName>
        <fullName evidence="1">Uncharacterized protein</fullName>
    </submittedName>
</protein>
<dbReference type="EMBL" id="BAAAYV010000016">
    <property type="protein sequence ID" value="GAA3664341.1"/>
    <property type="molecule type" value="Genomic_DNA"/>
</dbReference>
<proteinExistence type="predicted"/>
<evidence type="ECO:0000313" key="1">
    <source>
        <dbReference type="EMBL" id="GAA3664341.1"/>
    </source>
</evidence>
<keyword evidence="2" id="KW-1185">Reference proteome</keyword>
<accession>A0ABP7BQE2</accession>
<gene>
    <name evidence="1" type="ORF">GCM10022202_27930</name>
</gene>
<comment type="caution">
    <text evidence="1">The sequence shown here is derived from an EMBL/GenBank/DDBJ whole genome shotgun (WGS) entry which is preliminary data.</text>
</comment>
<organism evidence="1 2">
    <name type="scientific">Microbacterium marinilacus</name>
    <dbReference type="NCBI Taxonomy" id="415209"/>
    <lineage>
        <taxon>Bacteria</taxon>
        <taxon>Bacillati</taxon>
        <taxon>Actinomycetota</taxon>
        <taxon>Actinomycetes</taxon>
        <taxon>Micrococcales</taxon>
        <taxon>Microbacteriaceae</taxon>
        <taxon>Microbacterium</taxon>
    </lineage>
</organism>
<dbReference type="Proteomes" id="UP001410795">
    <property type="component" value="Unassembled WGS sequence"/>
</dbReference>
<reference evidence="2" key="1">
    <citation type="journal article" date="2019" name="Int. J. Syst. Evol. Microbiol.">
        <title>The Global Catalogue of Microorganisms (GCM) 10K type strain sequencing project: providing services to taxonomists for standard genome sequencing and annotation.</title>
        <authorList>
            <consortium name="The Broad Institute Genomics Platform"/>
            <consortium name="The Broad Institute Genome Sequencing Center for Infectious Disease"/>
            <person name="Wu L."/>
            <person name="Ma J."/>
        </authorList>
    </citation>
    <scope>NUCLEOTIDE SEQUENCE [LARGE SCALE GENOMIC DNA]</scope>
    <source>
        <strain evidence="2">JCM 16546</strain>
    </source>
</reference>
<sequence length="139" mass="15779">MRTQVPQRGAAQIEVRKKFRYQCGWIDYAGPFQFYEKARSHCLRERRPLEQPPVIVEAIVAPIRTLSVDHDDAARAPQLCGWSRSVPHEQEPTDHETLMSSTVLWIHHAATVCKEPAESPGHPKQGERCERVLVTCIAG</sequence>
<evidence type="ECO:0000313" key="2">
    <source>
        <dbReference type="Proteomes" id="UP001410795"/>
    </source>
</evidence>